<dbReference type="GO" id="GO:0005525">
    <property type="term" value="F:GTP binding"/>
    <property type="evidence" value="ECO:0007669"/>
    <property type="project" value="InterPro"/>
</dbReference>
<accession>A0AAD3CJS0</accession>
<dbReference type="SUPFAM" id="SSF52540">
    <property type="entry name" value="P-loop containing nucleoside triphosphate hydrolases"/>
    <property type="match status" value="1"/>
</dbReference>
<protein>
    <submittedName>
        <fullName evidence="3">Ras-domain-containing protein</fullName>
    </submittedName>
</protein>
<dbReference type="SMART" id="SM00175">
    <property type="entry name" value="RAB"/>
    <property type="match status" value="1"/>
</dbReference>
<evidence type="ECO:0000256" key="2">
    <source>
        <dbReference type="SAM" id="MobiDB-lite"/>
    </source>
</evidence>
<dbReference type="PANTHER" id="PTHR47978">
    <property type="match status" value="1"/>
</dbReference>
<dbReference type="NCBIfam" id="TIGR00231">
    <property type="entry name" value="small_GTP"/>
    <property type="match status" value="1"/>
</dbReference>
<feature type="compositionally biased region" description="Polar residues" evidence="2">
    <location>
        <begin position="227"/>
        <end position="237"/>
    </location>
</feature>
<dbReference type="FunFam" id="3.40.50.300:FF:000808">
    <property type="entry name" value="Small GTP-binding protein, putative"/>
    <property type="match status" value="1"/>
</dbReference>
<dbReference type="Gene3D" id="3.40.50.300">
    <property type="entry name" value="P-loop containing nucleotide triphosphate hydrolases"/>
    <property type="match status" value="1"/>
</dbReference>
<keyword evidence="1" id="KW-0547">Nucleotide-binding</keyword>
<dbReference type="CDD" id="cd00154">
    <property type="entry name" value="Rab"/>
    <property type="match status" value="1"/>
</dbReference>
<proteinExistence type="predicted"/>
<dbReference type="PROSITE" id="PS51421">
    <property type="entry name" value="RAS"/>
    <property type="match status" value="1"/>
</dbReference>
<dbReference type="Pfam" id="PF00071">
    <property type="entry name" value="Ras"/>
    <property type="match status" value="1"/>
</dbReference>
<dbReference type="InterPro" id="IPR027417">
    <property type="entry name" value="P-loop_NTPase"/>
</dbReference>
<dbReference type="SMART" id="SM00174">
    <property type="entry name" value="RHO"/>
    <property type="match status" value="1"/>
</dbReference>
<reference evidence="3 4" key="1">
    <citation type="journal article" date="2021" name="Sci. Rep.">
        <title>The genome of the diatom Chaetoceros tenuissimus carries an ancient integrated fragment of an extant virus.</title>
        <authorList>
            <person name="Hongo Y."/>
            <person name="Kimura K."/>
            <person name="Takaki Y."/>
            <person name="Yoshida Y."/>
            <person name="Baba S."/>
            <person name="Kobayashi G."/>
            <person name="Nagasaki K."/>
            <person name="Hano T."/>
            <person name="Tomaru Y."/>
        </authorList>
    </citation>
    <scope>NUCLEOTIDE SEQUENCE [LARGE SCALE GENOMIC DNA]</scope>
    <source>
        <strain evidence="3 4">NIES-3715</strain>
    </source>
</reference>
<dbReference type="GO" id="GO:0003924">
    <property type="term" value="F:GTPase activity"/>
    <property type="evidence" value="ECO:0007669"/>
    <property type="project" value="InterPro"/>
</dbReference>
<dbReference type="PRINTS" id="PR00449">
    <property type="entry name" value="RASTRNSFRMNG"/>
</dbReference>
<evidence type="ECO:0000313" key="4">
    <source>
        <dbReference type="Proteomes" id="UP001054902"/>
    </source>
</evidence>
<comment type="caution">
    <text evidence="3">The sequence shown here is derived from an EMBL/GenBank/DDBJ whole genome shotgun (WGS) entry which is preliminary data.</text>
</comment>
<dbReference type="EMBL" id="BLLK01000022">
    <property type="protein sequence ID" value="GFH47198.1"/>
    <property type="molecule type" value="Genomic_DNA"/>
</dbReference>
<dbReference type="Proteomes" id="UP001054902">
    <property type="component" value="Unassembled WGS sequence"/>
</dbReference>
<name>A0AAD3CJS0_9STRA</name>
<evidence type="ECO:0000313" key="3">
    <source>
        <dbReference type="EMBL" id="GFH47198.1"/>
    </source>
</evidence>
<sequence>MPHVELPQAEFKVVMLGHTNVGKTSLVLRFAEGYYRENSRSPTLGAFFITKRLQTESGITCKVQIWDTAGQQQFRKMAPMYYKTAAAAVLCYDVSDVNSFDCVKDWLEELSPIIQAGNIVIAIAATKSDLLHDANYSNSIVSEKEARELAESVNAIYIDTSARNDENVNLLFQKVAERVLLIRERARIRGLEVNGNGVDSIPVTPGASVNEYGNVVKGHSNNDSRRSSVMSSQNKSIMNGDDSLNKNEIGHNRRISNSSGIVMEDPIDENELSMGMCMGSLMECSSSGQSSSCIIS</sequence>
<gene>
    <name evidence="3" type="ORF">CTEN210_03673</name>
</gene>
<dbReference type="SMART" id="SM00173">
    <property type="entry name" value="RAS"/>
    <property type="match status" value="1"/>
</dbReference>
<dbReference type="AlphaFoldDB" id="A0AAD3CJS0"/>
<dbReference type="PROSITE" id="PS51419">
    <property type="entry name" value="RAB"/>
    <property type="match status" value="1"/>
</dbReference>
<evidence type="ECO:0000256" key="1">
    <source>
        <dbReference type="ARBA" id="ARBA00022741"/>
    </source>
</evidence>
<organism evidence="3 4">
    <name type="scientific">Chaetoceros tenuissimus</name>
    <dbReference type="NCBI Taxonomy" id="426638"/>
    <lineage>
        <taxon>Eukaryota</taxon>
        <taxon>Sar</taxon>
        <taxon>Stramenopiles</taxon>
        <taxon>Ochrophyta</taxon>
        <taxon>Bacillariophyta</taxon>
        <taxon>Coscinodiscophyceae</taxon>
        <taxon>Chaetocerotophycidae</taxon>
        <taxon>Chaetocerotales</taxon>
        <taxon>Chaetocerotaceae</taxon>
        <taxon>Chaetoceros</taxon>
    </lineage>
</organism>
<dbReference type="InterPro" id="IPR005225">
    <property type="entry name" value="Small_GTP-bd"/>
</dbReference>
<feature type="region of interest" description="Disordered" evidence="2">
    <location>
        <begin position="215"/>
        <end position="257"/>
    </location>
</feature>
<keyword evidence="4" id="KW-1185">Reference proteome</keyword>
<dbReference type="InterPro" id="IPR001806">
    <property type="entry name" value="Small_GTPase"/>
</dbReference>
<dbReference type="PROSITE" id="PS51420">
    <property type="entry name" value="RHO"/>
    <property type="match status" value="1"/>
</dbReference>